<gene>
    <name evidence="2" type="ORF">Sipo8835_25465</name>
</gene>
<dbReference type="Pfam" id="PF01526">
    <property type="entry name" value="DDE_Tnp_Tn3"/>
    <property type="match status" value="1"/>
</dbReference>
<organism evidence="2 3">
    <name type="scientific">Streptomyces ipomoeae</name>
    <dbReference type="NCBI Taxonomy" id="103232"/>
    <lineage>
        <taxon>Bacteria</taxon>
        <taxon>Bacillati</taxon>
        <taxon>Actinomycetota</taxon>
        <taxon>Actinomycetes</taxon>
        <taxon>Kitasatosporales</taxon>
        <taxon>Streptomycetaceae</taxon>
        <taxon>Streptomyces</taxon>
    </lineage>
</organism>
<evidence type="ECO:0000313" key="3">
    <source>
        <dbReference type="Proteomes" id="UP000318720"/>
    </source>
</evidence>
<dbReference type="AlphaFoldDB" id="A0AAE8W225"/>
<dbReference type="Proteomes" id="UP000318720">
    <property type="component" value="Unassembled WGS sequence"/>
</dbReference>
<dbReference type="GO" id="GO:0004803">
    <property type="term" value="F:transposase activity"/>
    <property type="evidence" value="ECO:0007669"/>
    <property type="project" value="InterPro"/>
</dbReference>
<evidence type="ECO:0000313" key="2">
    <source>
        <dbReference type="EMBL" id="TQE28946.1"/>
    </source>
</evidence>
<name>A0AAE8W225_9ACTN</name>
<feature type="domain" description="Tn3 transposase DDE" evidence="1">
    <location>
        <begin position="2"/>
        <end position="138"/>
    </location>
</feature>
<dbReference type="EMBL" id="SPAZ01000208">
    <property type="protein sequence ID" value="TQE28946.1"/>
    <property type="molecule type" value="Genomic_DNA"/>
</dbReference>
<accession>A0AAE8W225</accession>
<evidence type="ECO:0000259" key="1">
    <source>
        <dbReference type="Pfam" id="PF01526"/>
    </source>
</evidence>
<dbReference type="InterPro" id="IPR002513">
    <property type="entry name" value="Tn3_Tnp_DDE_dom"/>
</dbReference>
<proteinExistence type="predicted"/>
<sequence length="143" mass="16182">MRHALDTHIALFSHFIPCGVWEAVYLFEGLLKNQSEVAVNIVHGDTQGQSLPVFGLAHMLGVALLPRIRNWRDLTLYRPSPTVKYQHIDPLFGDSRKDVINWRVIENHWQDLIRVVLSIREGRLSSAALPRGLGNESKGAVDH</sequence>
<protein>
    <recommendedName>
        <fullName evidence="1">Tn3 transposase DDE domain-containing protein</fullName>
    </recommendedName>
</protein>
<comment type="caution">
    <text evidence="2">The sequence shown here is derived from an EMBL/GenBank/DDBJ whole genome shotgun (WGS) entry which is preliminary data.</text>
</comment>
<reference evidence="2 3" key="1">
    <citation type="submission" date="2019-03" db="EMBL/GenBank/DDBJ databases">
        <title>Comparative genomic analyses of the sweetpotato soil rot pathogen, Streptomyces ipomoeae.</title>
        <authorList>
            <person name="Ruschel Soares N."/>
            <person name="Badger J.H."/>
            <person name="Huguet-Tapia J.C."/>
            <person name="Clark C.A."/>
            <person name="Pettis G.S."/>
        </authorList>
    </citation>
    <scope>NUCLEOTIDE SEQUENCE [LARGE SCALE GENOMIC DNA]</scope>
    <source>
        <strain evidence="2 3">88-35</strain>
    </source>
</reference>
<dbReference type="GO" id="GO:0006313">
    <property type="term" value="P:DNA transposition"/>
    <property type="evidence" value="ECO:0007669"/>
    <property type="project" value="InterPro"/>
</dbReference>